<proteinExistence type="predicted"/>
<accession>A0A0W8G7L9</accession>
<name>A0A0W8G7L9_9ZZZZ</name>
<evidence type="ECO:0000313" key="1">
    <source>
        <dbReference type="EMBL" id="KUG29036.1"/>
    </source>
</evidence>
<dbReference type="InterPro" id="IPR009387">
    <property type="entry name" value="HigB-2"/>
</dbReference>
<dbReference type="EMBL" id="LNQE01000141">
    <property type="protein sequence ID" value="KUG29036.1"/>
    <property type="molecule type" value="Genomic_DNA"/>
</dbReference>
<organism evidence="1">
    <name type="scientific">hydrocarbon metagenome</name>
    <dbReference type="NCBI Taxonomy" id="938273"/>
    <lineage>
        <taxon>unclassified sequences</taxon>
        <taxon>metagenomes</taxon>
        <taxon>ecological metagenomes</taxon>
    </lineage>
</organism>
<sequence>MRVFAHRSFLRFARDEGIDDAALWKAAGEVAAGQVEADLGRGLFKKRIARRGQGKRGGYRLIVAYKRTRSDRIFFVDAFAKNEKGNLTPRESEALARACECYLAADDGVIMRLLSDGKLHEIRRVENEQAP</sequence>
<reference evidence="1" key="1">
    <citation type="journal article" date="2015" name="Proc. Natl. Acad. Sci. U.S.A.">
        <title>Networks of energetic and metabolic interactions define dynamics in microbial communities.</title>
        <authorList>
            <person name="Embree M."/>
            <person name="Liu J.K."/>
            <person name="Al-Bassam M.M."/>
            <person name="Zengler K."/>
        </authorList>
    </citation>
    <scope>NUCLEOTIDE SEQUENCE</scope>
</reference>
<dbReference type="Pfam" id="PF06296">
    <property type="entry name" value="RelE"/>
    <property type="match status" value="1"/>
</dbReference>
<protein>
    <recommendedName>
        <fullName evidence="2">Type II toxin-antitoxin system RelE/ParE family toxin</fullName>
    </recommendedName>
</protein>
<comment type="caution">
    <text evidence="1">The sequence shown here is derived from an EMBL/GenBank/DDBJ whole genome shotgun (WGS) entry which is preliminary data.</text>
</comment>
<dbReference type="PIRSF" id="PIRSF018634">
    <property type="entry name" value="UCP018634"/>
    <property type="match status" value="1"/>
</dbReference>
<gene>
    <name evidence="1" type="ORF">ASZ90_001091</name>
</gene>
<evidence type="ECO:0008006" key="2">
    <source>
        <dbReference type="Google" id="ProtNLM"/>
    </source>
</evidence>
<dbReference type="AlphaFoldDB" id="A0A0W8G7L9"/>